<organism evidence="2 3">
    <name type="scientific">Collinsella ihumii</name>
    <dbReference type="NCBI Taxonomy" id="1720204"/>
    <lineage>
        <taxon>Bacteria</taxon>
        <taxon>Bacillati</taxon>
        <taxon>Actinomycetota</taxon>
        <taxon>Coriobacteriia</taxon>
        <taxon>Coriobacteriales</taxon>
        <taxon>Coriobacteriaceae</taxon>
        <taxon>Collinsella</taxon>
    </lineage>
</organism>
<evidence type="ECO:0000256" key="1">
    <source>
        <dbReference type="SAM" id="MobiDB-lite"/>
    </source>
</evidence>
<sequence length="161" mass="18026">METSEKAAAGIRVTRHERLLTIKLDMGHGVDSEAVRITYVLPGVRVDRSRKHAIDVSDACVVFLPESLYGEDGRVAVRLKRDERRHILRLSKMEREIHSSDPILEDVVARARSRKKSKKLQVPKKNGHGSPKNHPVRCEKQDDDLPGPPTEIKSKGGLAAK</sequence>
<evidence type="ECO:0000313" key="2">
    <source>
        <dbReference type="EMBL" id="HJG30231.1"/>
    </source>
</evidence>
<dbReference type="AlphaFoldDB" id="A0A921INW6"/>
<proteinExistence type="predicted"/>
<feature type="region of interest" description="Disordered" evidence="1">
    <location>
        <begin position="110"/>
        <end position="161"/>
    </location>
</feature>
<accession>A0A921INW6</accession>
<reference evidence="2" key="2">
    <citation type="submission" date="2021-09" db="EMBL/GenBank/DDBJ databases">
        <authorList>
            <person name="Gilroy R."/>
        </authorList>
    </citation>
    <scope>NUCLEOTIDE SEQUENCE</scope>
    <source>
        <strain evidence="2">ChiGjej2B2-7701</strain>
    </source>
</reference>
<reference evidence="2" key="1">
    <citation type="journal article" date="2021" name="PeerJ">
        <title>Extensive microbial diversity within the chicken gut microbiome revealed by metagenomics and culture.</title>
        <authorList>
            <person name="Gilroy R."/>
            <person name="Ravi A."/>
            <person name="Getino M."/>
            <person name="Pursley I."/>
            <person name="Horton D.L."/>
            <person name="Alikhan N.F."/>
            <person name="Baker D."/>
            <person name="Gharbi K."/>
            <person name="Hall N."/>
            <person name="Watson M."/>
            <person name="Adriaenssens E.M."/>
            <person name="Foster-Nyarko E."/>
            <person name="Jarju S."/>
            <person name="Secka A."/>
            <person name="Antonio M."/>
            <person name="Oren A."/>
            <person name="Chaudhuri R.R."/>
            <person name="La Ragione R."/>
            <person name="Hildebrand F."/>
            <person name="Pallen M.J."/>
        </authorList>
    </citation>
    <scope>NUCLEOTIDE SEQUENCE</scope>
    <source>
        <strain evidence="2">ChiGjej2B2-7701</strain>
    </source>
</reference>
<gene>
    <name evidence="2" type="ORF">K8U80_02415</name>
</gene>
<dbReference type="EMBL" id="DYVF01000020">
    <property type="protein sequence ID" value="HJG30231.1"/>
    <property type="molecule type" value="Genomic_DNA"/>
</dbReference>
<name>A0A921INW6_9ACTN</name>
<feature type="compositionally biased region" description="Basic residues" evidence="1">
    <location>
        <begin position="111"/>
        <end position="127"/>
    </location>
</feature>
<evidence type="ECO:0000313" key="3">
    <source>
        <dbReference type="Proteomes" id="UP000746751"/>
    </source>
</evidence>
<comment type="caution">
    <text evidence="2">The sequence shown here is derived from an EMBL/GenBank/DDBJ whole genome shotgun (WGS) entry which is preliminary data.</text>
</comment>
<protein>
    <submittedName>
        <fullName evidence="2">Uncharacterized protein</fullName>
    </submittedName>
</protein>
<dbReference type="Proteomes" id="UP000746751">
    <property type="component" value="Unassembled WGS sequence"/>
</dbReference>